<evidence type="ECO:0000313" key="2">
    <source>
        <dbReference type="Proteomes" id="UP001602322"/>
    </source>
</evidence>
<proteinExistence type="predicted"/>
<dbReference type="RefSeq" id="WP_387901464.1">
    <property type="nucleotide sequence ID" value="NZ_JBIBEG010000003.1"/>
</dbReference>
<accession>A0ABW6X485</accession>
<sequence length="163" mass="17921">MNGVQLALLALHRGEQRLSVELADVAARHRADHEIHHVATDVAAWSHEHVRRLAEASGRHGLDLDGPHGDPWNSVPSALANELSGQESRGPEPELLLLRDLRDLHLAAAYNSLHWEMLAQVAQASGAPDLLSLASSCHPRTLRQMRWTNTMIKTLSPQVLSSL</sequence>
<evidence type="ECO:0000313" key="1">
    <source>
        <dbReference type="EMBL" id="MFF5896903.1"/>
    </source>
</evidence>
<name>A0ABW6X485_9ACTN</name>
<dbReference type="EMBL" id="JBIBEG010000003">
    <property type="protein sequence ID" value="MFF5896903.1"/>
    <property type="molecule type" value="Genomic_DNA"/>
</dbReference>
<protein>
    <submittedName>
        <fullName evidence="1">Uncharacterized protein</fullName>
    </submittedName>
</protein>
<reference evidence="1 2" key="1">
    <citation type="submission" date="2024-10" db="EMBL/GenBank/DDBJ databases">
        <title>The Natural Products Discovery Center: Release of the First 8490 Sequenced Strains for Exploring Actinobacteria Biosynthetic Diversity.</title>
        <authorList>
            <person name="Kalkreuter E."/>
            <person name="Kautsar S.A."/>
            <person name="Yang D."/>
            <person name="Bader C.D."/>
            <person name="Teijaro C.N."/>
            <person name="Fluegel L."/>
            <person name="Davis C.M."/>
            <person name="Simpson J.R."/>
            <person name="Lauterbach L."/>
            <person name="Steele A.D."/>
            <person name="Gui C."/>
            <person name="Meng S."/>
            <person name="Li G."/>
            <person name="Viehrig K."/>
            <person name="Ye F."/>
            <person name="Su P."/>
            <person name="Kiefer A.F."/>
            <person name="Nichols A."/>
            <person name="Cepeda A.J."/>
            <person name="Yan W."/>
            <person name="Fan B."/>
            <person name="Jiang Y."/>
            <person name="Adhikari A."/>
            <person name="Zheng C.-J."/>
            <person name="Schuster L."/>
            <person name="Cowan T.M."/>
            <person name="Smanski M.J."/>
            <person name="Chevrette M.G."/>
            <person name="De Carvalho L.P.S."/>
            <person name="Shen B."/>
        </authorList>
    </citation>
    <scope>NUCLEOTIDE SEQUENCE [LARGE SCALE GENOMIC DNA]</scope>
    <source>
        <strain evidence="1 2">NPDC012540</strain>
    </source>
</reference>
<organism evidence="1 2">
    <name type="scientific">Streptomyces argenteolus</name>
    <dbReference type="NCBI Taxonomy" id="67274"/>
    <lineage>
        <taxon>Bacteria</taxon>
        <taxon>Bacillati</taxon>
        <taxon>Actinomycetota</taxon>
        <taxon>Actinomycetes</taxon>
        <taxon>Kitasatosporales</taxon>
        <taxon>Streptomycetaceae</taxon>
        <taxon>Streptomyces</taxon>
    </lineage>
</organism>
<dbReference type="Proteomes" id="UP001602322">
    <property type="component" value="Unassembled WGS sequence"/>
</dbReference>
<gene>
    <name evidence="1" type="ORF">ACFY8O_13345</name>
</gene>
<keyword evidence="2" id="KW-1185">Reference proteome</keyword>
<comment type="caution">
    <text evidence="1">The sequence shown here is derived from an EMBL/GenBank/DDBJ whole genome shotgun (WGS) entry which is preliminary data.</text>
</comment>